<name>A0ACC2IYS4_9PEZI</name>
<protein>
    <submittedName>
        <fullName evidence="1">Uncharacterized protein</fullName>
    </submittedName>
</protein>
<accession>A0ACC2IYS4</accession>
<evidence type="ECO:0000313" key="1">
    <source>
        <dbReference type="EMBL" id="KAJ8120363.1"/>
    </source>
</evidence>
<organism evidence="1 2">
    <name type="scientific">Lasiodiplodia mahajangana</name>
    <dbReference type="NCBI Taxonomy" id="1108764"/>
    <lineage>
        <taxon>Eukaryota</taxon>
        <taxon>Fungi</taxon>
        <taxon>Dikarya</taxon>
        <taxon>Ascomycota</taxon>
        <taxon>Pezizomycotina</taxon>
        <taxon>Dothideomycetes</taxon>
        <taxon>Dothideomycetes incertae sedis</taxon>
        <taxon>Botryosphaeriales</taxon>
        <taxon>Botryosphaeriaceae</taxon>
        <taxon>Lasiodiplodia</taxon>
    </lineage>
</organism>
<dbReference type="EMBL" id="JAPUUL010004118">
    <property type="protein sequence ID" value="KAJ8120363.1"/>
    <property type="molecule type" value="Genomic_DNA"/>
</dbReference>
<evidence type="ECO:0000313" key="2">
    <source>
        <dbReference type="Proteomes" id="UP001153332"/>
    </source>
</evidence>
<keyword evidence="2" id="KW-1185">Reference proteome</keyword>
<sequence length="103" mass="11552">MYHSSSSLPLLLLLLSLEVSELPLELLDAYAQGLGSLRLLDGELLHDLDEAPEPQHDDERRDLRRDAVLQQVYREADQDHERVELVEPTGEEPAGKGLINGLD</sequence>
<proteinExistence type="predicted"/>
<gene>
    <name evidence="1" type="ORF">O1611_g10381</name>
</gene>
<reference evidence="1" key="1">
    <citation type="submission" date="2022-12" db="EMBL/GenBank/DDBJ databases">
        <title>Genome Sequence of Lasiodiplodia mahajangana.</title>
        <authorList>
            <person name="Buettner E."/>
        </authorList>
    </citation>
    <scope>NUCLEOTIDE SEQUENCE</scope>
    <source>
        <strain evidence="1">VT137</strain>
    </source>
</reference>
<comment type="caution">
    <text evidence="1">The sequence shown here is derived from an EMBL/GenBank/DDBJ whole genome shotgun (WGS) entry which is preliminary data.</text>
</comment>
<dbReference type="Proteomes" id="UP001153332">
    <property type="component" value="Unassembled WGS sequence"/>
</dbReference>